<feature type="compositionally biased region" description="Low complexity" evidence="2">
    <location>
        <begin position="117"/>
        <end position="137"/>
    </location>
</feature>
<organism evidence="4">
    <name type="scientific">Cryptosporidium hominis</name>
    <dbReference type="NCBI Taxonomy" id="237895"/>
    <lineage>
        <taxon>Eukaryota</taxon>
        <taxon>Sar</taxon>
        <taxon>Alveolata</taxon>
        <taxon>Apicomplexa</taxon>
        <taxon>Conoidasida</taxon>
        <taxon>Coccidia</taxon>
        <taxon>Eucoccidiorida</taxon>
        <taxon>Eimeriorina</taxon>
        <taxon>Cryptosporidiidae</taxon>
        <taxon>Cryptosporidium</taxon>
    </lineage>
</organism>
<keyword evidence="6" id="KW-1185">Reference proteome</keyword>
<dbReference type="VEuPathDB" id="CryptoDB:GY17_00001101"/>
<dbReference type="GO" id="GO:0008270">
    <property type="term" value="F:zinc ion binding"/>
    <property type="evidence" value="ECO:0007669"/>
    <property type="project" value="UniProtKB-KW"/>
</dbReference>
<dbReference type="VEuPathDB" id="CryptoDB:CHUDEA1_970"/>
<proteinExistence type="predicted"/>
<dbReference type="PROSITE" id="PS50089">
    <property type="entry name" value="ZF_RING_2"/>
    <property type="match status" value="1"/>
</dbReference>
<dbReference type="EMBL" id="LN877947">
    <property type="protein sequence ID" value="CUV04040.1"/>
    <property type="molecule type" value="Genomic_DNA"/>
</dbReference>
<gene>
    <name evidence="4" type="ORF">CHUDEA1_970</name>
    <name evidence="5" type="ORF">GY17_00001101</name>
</gene>
<accession>A0A0S4TA43</accession>
<reference evidence="5 6" key="3">
    <citation type="submission" date="2017-10" db="EMBL/GenBank/DDBJ databases">
        <title>Consistent, comparative and evidence-based genome annotation and re-annotation for the closely-related species, Cryptosporidium parvum, C. hominis and C. tyzzeri.</title>
        <authorList>
            <person name="Baptista R.P."/>
            <person name="Li Y."/>
            <person name="Sateriale A."/>
            <person name="Striepen B."/>
            <person name="Kissinger J.C."/>
        </authorList>
    </citation>
    <scope>NUCLEOTIDE SEQUENCE [LARGE SCALE GENOMIC DNA]</scope>
    <source>
        <strain evidence="5">30976</strain>
    </source>
</reference>
<evidence type="ECO:0000256" key="1">
    <source>
        <dbReference type="PROSITE-ProRule" id="PRU00175"/>
    </source>
</evidence>
<dbReference type="EMBL" id="JTAI01000044">
    <property type="protein sequence ID" value="PPS97222.1"/>
    <property type="molecule type" value="Genomic_DNA"/>
</dbReference>
<dbReference type="Proteomes" id="UP001429100">
    <property type="component" value="Unassembled WGS sequence"/>
</dbReference>
<dbReference type="OrthoDB" id="341564at2759"/>
<feature type="region of interest" description="Disordered" evidence="2">
    <location>
        <begin position="113"/>
        <end position="145"/>
    </location>
</feature>
<dbReference type="VEuPathDB" id="CryptoDB:Chro.10118"/>
<evidence type="ECO:0000313" key="6">
    <source>
        <dbReference type="Proteomes" id="UP001429100"/>
    </source>
</evidence>
<dbReference type="InterPro" id="IPR001841">
    <property type="entry name" value="Znf_RING"/>
</dbReference>
<reference evidence="5 6" key="1">
    <citation type="submission" date="2014-11" db="EMBL/GenBank/DDBJ databases">
        <title>Comparative genomic analysis of Cryptosporidium hominis reveals occurrence of genetic recombination in virulent subtypes.</title>
        <authorList>
            <person name="Guo Y."/>
            <person name="Tang K."/>
            <person name="Frace M."/>
            <person name="Li N."/>
            <person name="Roellig D.M."/>
            <person name="Sammons S."/>
            <person name="Knipe K."/>
            <person name="Rowe L."/>
            <person name="Feng Y."/>
            <person name="Xiao L."/>
        </authorList>
    </citation>
    <scope>NUCLEOTIDE SEQUENCE [LARGE SCALE GENOMIC DNA]</scope>
    <source>
        <strain evidence="5">30976</strain>
    </source>
</reference>
<name>A0A0S4TA43_CRYHO</name>
<dbReference type="AlphaFoldDB" id="A0A0S4TA43"/>
<evidence type="ECO:0000313" key="5">
    <source>
        <dbReference type="EMBL" id="PPS97222.1"/>
    </source>
</evidence>
<dbReference type="SMART" id="SM00184">
    <property type="entry name" value="RING"/>
    <property type="match status" value="1"/>
</dbReference>
<dbReference type="Proteomes" id="UP000199752">
    <property type="component" value="Chromosome 1"/>
</dbReference>
<feature type="region of interest" description="Disordered" evidence="2">
    <location>
        <begin position="515"/>
        <end position="536"/>
    </location>
</feature>
<feature type="domain" description="RING-type" evidence="3">
    <location>
        <begin position="176"/>
        <end position="223"/>
    </location>
</feature>
<keyword evidence="1" id="KW-0479">Metal-binding</keyword>
<keyword evidence="1" id="KW-0862">Zinc</keyword>
<keyword evidence="1" id="KW-0863">Zinc-finger</keyword>
<evidence type="ECO:0000313" key="4">
    <source>
        <dbReference type="EMBL" id="CUV04040.1"/>
    </source>
</evidence>
<protein>
    <submittedName>
        <fullName evidence="5">RING finger containing protein</fullName>
    </submittedName>
</protein>
<evidence type="ECO:0000256" key="2">
    <source>
        <dbReference type="SAM" id="MobiDB-lite"/>
    </source>
</evidence>
<sequence>MNLQGHKRGLSSQNKINSYHYLNGKKNTIANILSNTTTTNNNYCLVNNVVNQDDNRFKPLNNNSSKSMGISPSTTTKMKYHMEENENNKSSLGLFQQVSSTNLSRSQNVSLTKQNEGLNGSGVNNSSAGNSLSNNPSISNELKDKPQLSGLNNCNSGIQSNNNNDSKKKRSRVIYCHVCCQYKPRSTRARFQVCQHIACYDCVRLALMIQQRYNVKAHCPFCQIELDWNRVKPFIVLFKPKSEANIEEDTNKTLADSKQETNLGIGFNNNNNSIGIATNSNGANNAVVNNNSTQNESNDYNANSQMISNDLIAQAFESNGISKEKILKGFFSCYLQKQTHLRNNGCILQNNNNNNNGCVSQNILYDSKELQNTHTNYSNTLESYKMTGSICYGGVNNKQYIPLKNFADQNILVLPNLQNSSESCGEFLPDVGLAPVGETLPLTNCMHQIVGTKEFNPYMYGGNFSSTISNNGAGNSTIAQNTNISTFISDNNQINYSSSGCNVDLNNNNSNIISSNNSNSSNSSISSSSSSSSINSNNSICGNISYSSSTTTTMRNSCIGMRNNNVAGTRVVHGSNCNCTSCLKQVGRMGITSSMGLGMTPPGSILSTIYDENNPRGFVCGLFNPSIPTDGVALVHQGKSNKSQHIHFELQKQFMSDSLNNYSIGQNDGASTSRISNGINTNNNTANNHFIQQQNNHCTSQSRNHCQIPYSLSTYGNSCGVSSIGNGTFNNINIGNTLLNCDENIPNSLKTSYGLYNDQNIRLSTGVSEIFGFFETSEDKQMPNWMITTPYLNMKDILSDWRNSTLLKSHSDMVICSI</sequence>
<dbReference type="SUPFAM" id="SSF57850">
    <property type="entry name" value="RING/U-box"/>
    <property type="match status" value="1"/>
</dbReference>
<evidence type="ECO:0000259" key="3">
    <source>
        <dbReference type="PROSITE" id="PS50089"/>
    </source>
</evidence>
<dbReference type="VEuPathDB" id="CryptoDB:ChTU502y2012_411g0330"/>
<reference evidence="4" key="2">
    <citation type="submission" date="2015-08" db="EMBL/GenBank/DDBJ databases">
        <authorList>
            <person name="Babu N.S."/>
            <person name="Beckwith C.J."/>
            <person name="Beseler K.G."/>
            <person name="Brison A."/>
            <person name="Carone J.V."/>
            <person name="Caskin T.P."/>
            <person name="Diamond M."/>
            <person name="Durham M.E."/>
            <person name="Foxe J.M."/>
            <person name="Go M."/>
            <person name="Henderson B.A."/>
            <person name="Jones I.B."/>
            <person name="McGettigan J.A."/>
            <person name="Micheletti S.J."/>
            <person name="Nasrallah M.E."/>
            <person name="Ortiz D."/>
            <person name="Piller C.R."/>
            <person name="Privatt S.R."/>
            <person name="Schneider S.L."/>
            <person name="Sharp S."/>
            <person name="Smith T.C."/>
            <person name="Stanton J.D."/>
            <person name="Ullery H.E."/>
            <person name="Wilson R.J."/>
            <person name="Serrano M.G."/>
            <person name="Buck G."/>
            <person name="Lee V."/>
            <person name="Wang Y."/>
            <person name="Carvalho R."/>
            <person name="Voegtly L."/>
            <person name="Shi R."/>
            <person name="Duckworth R."/>
            <person name="Johnson A."/>
            <person name="Loviza R."/>
            <person name="Walstead R."/>
            <person name="Shah Z."/>
            <person name="Kiflezghi M."/>
            <person name="Wade K."/>
            <person name="Ball S.L."/>
            <person name="Bradley K.W."/>
            <person name="Asai D.J."/>
            <person name="Bowman C.A."/>
            <person name="Russell D.A."/>
            <person name="Pope W.H."/>
            <person name="Jacobs-Sera D."/>
            <person name="Hendrix R.W."/>
            <person name="Hatfull G.F."/>
        </authorList>
    </citation>
    <scope>NUCLEOTIDE SEQUENCE [LARGE SCALE GENOMIC DNA]</scope>
</reference>